<evidence type="ECO:0000256" key="4">
    <source>
        <dbReference type="ARBA" id="ARBA00022723"/>
    </source>
</evidence>
<evidence type="ECO:0000313" key="9">
    <source>
        <dbReference type="Proteomes" id="UP001151287"/>
    </source>
</evidence>
<keyword evidence="4" id="KW-0479">Metal-binding</keyword>
<dbReference type="Gene3D" id="1.10.630.10">
    <property type="entry name" value="Cytochrome P450"/>
    <property type="match status" value="1"/>
</dbReference>
<dbReference type="InterPro" id="IPR002401">
    <property type="entry name" value="Cyt_P450_E_grp-I"/>
</dbReference>
<dbReference type="PRINTS" id="PR00463">
    <property type="entry name" value="EP450I"/>
</dbReference>
<evidence type="ECO:0000256" key="1">
    <source>
        <dbReference type="ARBA" id="ARBA00001971"/>
    </source>
</evidence>
<comment type="cofactor">
    <cofactor evidence="1">
        <name>heme</name>
        <dbReference type="ChEBI" id="CHEBI:30413"/>
    </cofactor>
</comment>
<dbReference type="EMBL" id="JAMQYH010000002">
    <property type="protein sequence ID" value="KAJ1696641.1"/>
    <property type="molecule type" value="Genomic_DNA"/>
</dbReference>
<keyword evidence="6" id="KW-0408">Iron</keyword>
<dbReference type="PANTHER" id="PTHR47955:SF19">
    <property type="entry name" value="CYTOCHROME P450 71A9-LIKE ISOFORM X1"/>
    <property type="match status" value="1"/>
</dbReference>
<dbReference type="AlphaFoldDB" id="A0A9Q0HS91"/>
<organism evidence="8 9">
    <name type="scientific">Rhynchospora breviuscula</name>
    <dbReference type="NCBI Taxonomy" id="2022672"/>
    <lineage>
        <taxon>Eukaryota</taxon>
        <taxon>Viridiplantae</taxon>
        <taxon>Streptophyta</taxon>
        <taxon>Embryophyta</taxon>
        <taxon>Tracheophyta</taxon>
        <taxon>Spermatophyta</taxon>
        <taxon>Magnoliopsida</taxon>
        <taxon>Liliopsida</taxon>
        <taxon>Poales</taxon>
        <taxon>Cyperaceae</taxon>
        <taxon>Cyperoideae</taxon>
        <taxon>Rhynchosporeae</taxon>
        <taxon>Rhynchospora</taxon>
    </lineage>
</organism>
<dbReference type="Proteomes" id="UP001151287">
    <property type="component" value="Unassembled WGS sequence"/>
</dbReference>
<dbReference type="InterPro" id="IPR036396">
    <property type="entry name" value="Cyt_P450_sf"/>
</dbReference>
<evidence type="ECO:0000256" key="3">
    <source>
        <dbReference type="ARBA" id="ARBA00022617"/>
    </source>
</evidence>
<dbReference type="GO" id="GO:0020037">
    <property type="term" value="F:heme binding"/>
    <property type="evidence" value="ECO:0007669"/>
    <property type="project" value="InterPro"/>
</dbReference>
<comment type="caution">
    <text evidence="8">The sequence shown here is derived from an EMBL/GenBank/DDBJ whole genome shotgun (WGS) entry which is preliminary data.</text>
</comment>
<keyword evidence="7" id="KW-0503">Monooxygenase</keyword>
<dbReference type="GO" id="GO:0004497">
    <property type="term" value="F:monooxygenase activity"/>
    <property type="evidence" value="ECO:0007669"/>
    <property type="project" value="UniProtKB-KW"/>
</dbReference>
<reference evidence="8" key="1">
    <citation type="journal article" date="2022" name="Cell">
        <title>Repeat-based holocentromeres influence genome architecture and karyotype evolution.</title>
        <authorList>
            <person name="Hofstatter P.G."/>
            <person name="Thangavel G."/>
            <person name="Lux T."/>
            <person name="Neumann P."/>
            <person name="Vondrak T."/>
            <person name="Novak P."/>
            <person name="Zhang M."/>
            <person name="Costa L."/>
            <person name="Castellani M."/>
            <person name="Scott A."/>
            <person name="Toegelov H."/>
            <person name="Fuchs J."/>
            <person name="Mata-Sucre Y."/>
            <person name="Dias Y."/>
            <person name="Vanzela A.L.L."/>
            <person name="Huettel B."/>
            <person name="Almeida C.C.S."/>
            <person name="Simkova H."/>
            <person name="Souza G."/>
            <person name="Pedrosa-Harand A."/>
            <person name="Macas J."/>
            <person name="Mayer K.F.X."/>
            <person name="Houben A."/>
            <person name="Marques A."/>
        </authorList>
    </citation>
    <scope>NUCLEOTIDE SEQUENCE</scope>
    <source>
        <strain evidence="8">RhyBre1mFocal</strain>
    </source>
</reference>
<gene>
    <name evidence="8" type="ORF">LUZ63_005153</name>
</gene>
<keyword evidence="3" id="KW-0349">Heme</keyword>
<comment type="similarity">
    <text evidence="2">Belongs to the cytochrome P450 family.</text>
</comment>
<dbReference type="GO" id="GO:0005506">
    <property type="term" value="F:iron ion binding"/>
    <property type="evidence" value="ECO:0007669"/>
    <property type="project" value="InterPro"/>
</dbReference>
<name>A0A9Q0HS91_9POAL</name>
<evidence type="ECO:0000256" key="5">
    <source>
        <dbReference type="ARBA" id="ARBA00023002"/>
    </source>
</evidence>
<dbReference type="SUPFAM" id="SSF48264">
    <property type="entry name" value="Cytochrome P450"/>
    <property type="match status" value="1"/>
</dbReference>
<dbReference type="GO" id="GO:0016705">
    <property type="term" value="F:oxidoreductase activity, acting on paired donors, with incorporation or reduction of molecular oxygen"/>
    <property type="evidence" value="ECO:0007669"/>
    <property type="project" value="InterPro"/>
</dbReference>
<proteinExistence type="inferred from homology"/>
<keyword evidence="9" id="KW-1185">Reference proteome</keyword>
<evidence type="ECO:0000256" key="6">
    <source>
        <dbReference type="ARBA" id="ARBA00023004"/>
    </source>
</evidence>
<dbReference type="Pfam" id="PF00067">
    <property type="entry name" value="p450"/>
    <property type="match status" value="1"/>
</dbReference>
<evidence type="ECO:0000313" key="8">
    <source>
        <dbReference type="EMBL" id="KAJ1696641.1"/>
    </source>
</evidence>
<dbReference type="InterPro" id="IPR001128">
    <property type="entry name" value="Cyt_P450"/>
</dbReference>
<sequence>MVPSCFSSLAQYQHLSSLLQMLHLREVIKTNDVTLSNRPSLYAVKRYSYGLLNISFSPYGEYWRQARKVSISELLSVKRVQSFHKIREGEVANLISDIVKACSSSNPVNMSVELQALSNKIITGVTFGDGIVAQGYGQILEETQRILGGLWLADYLPWLGWIDALTGLRKKLEKNFKELDEFYNHVIKEHMSGGTQDHGPSDLVHVLLQLHKDPVYGMTFSSMSHVKGIITDMFINGTDTSFATLTWIMTELMRNPRVMAKARDEVRKIAGDKGKVEEHELQNLTYLKLVIKETMRLHTPVPLVFRETSETCVIQGHEVP</sequence>
<evidence type="ECO:0000256" key="2">
    <source>
        <dbReference type="ARBA" id="ARBA00010617"/>
    </source>
</evidence>
<dbReference type="OrthoDB" id="2789670at2759"/>
<keyword evidence="5" id="KW-0560">Oxidoreductase</keyword>
<evidence type="ECO:0000256" key="7">
    <source>
        <dbReference type="ARBA" id="ARBA00023033"/>
    </source>
</evidence>
<accession>A0A9Q0HS91</accession>
<protein>
    <submittedName>
        <fullName evidence="8">Uncharacterized protein</fullName>
    </submittedName>
</protein>
<dbReference type="PANTHER" id="PTHR47955">
    <property type="entry name" value="CYTOCHROME P450 FAMILY 71 PROTEIN"/>
    <property type="match status" value="1"/>
</dbReference>